<dbReference type="EMBL" id="PQWY01000011">
    <property type="protein sequence ID" value="PPK30612.1"/>
    <property type="molecule type" value="Genomic_DNA"/>
</dbReference>
<protein>
    <submittedName>
        <fullName evidence="1">Uncharacterized protein</fullName>
    </submittedName>
</protein>
<evidence type="ECO:0000313" key="1">
    <source>
        <dbReference type="EMBL" id="PPK30612.1"/>
    </source>
</evidence>
<evidence type="ECO:0000313" key="2">
    <source>
        <dbReference type="Proteomes" id="UP000239239"/>
    </source>
</evidence>
<proteinExistence type="predicted"/>
<gene>
    <name evidence="1" type="ORF">C3928_07555</name>
</gene>
<organism evidence="1 2">
    <name type="scientific">Legionella pneumophila</name>
    <dbReference type="NCBI Taxonomy" id="446"/>
    <lineage>
        <taxon>Bacteria</taxon>
        <taxon>Pseudomonadati</taxon>
        <taxon>Pseudomonadota</taxon>
        <taxon>Gammaproteobacteria</taxon>
        <taxon>Legionellales</taxon>
        <taxon>Legionellaceae</taxon>
        <taxon>Legionella</taxon>
    </lineage>
</organism>
<name>A0A2S6EZK7_LEGPN</name>
<dbReference type="Proteomes" id="UP000239239">
    <property type="component" value="Unassembled WGS sequence"/>
</dbReference>
<dbReference type="AlphaFoldDB" id="A0A2S6EZK7"/>
<comment type="caution">
    <text evidence="1">The sequence shown here is derived from an EMBL/GenBank/DDBJ whole genome shotgun (WGS) entry which is preliminary data.</text>
</comment>
<accession>A0A2S6EZK7</accession>
<reference evidence="1 2" key="1">
    <citation type="submission" date="2018-02" db="EMBL/GenBank/DDBJ databases">
        <title>Draft genome sequences of four Legionella pneumophila clinical strains isolated in Ontario.</title>
        <authorList>
            <person name="Fortuna A."/>
            <person name="Ramnarine R."/>
            <person name="Li A."/>
            <person name="Frantz C."/>
            <person name="Mallo G."/>
        </authorList>
    </citation>
    <scope>NUCLEOTIDE SEQUENCE [LARGE SCALE GENOMIC DNA]</scope>
    <source>
        <strain evidence="1 2">LG61</strain>
    </source>
</reference>
<sequence>MTKMNFNFIKSIWVAGLIGITPTLSYSEPNIQDQETLQSHCFETWMNKMDPSIDKETYKQFGDKYCRCISTKNLDNKTGVQKAIRNCLPQTILHDAMDELEEEVTLSEVTTETIEQYCLNRWSLIYPNQSEDDKRTIQAYCACVKTKLLSFIEQIEKISNKEYNEAINDINTICSENLNQ</sequence>
<dbReference type="OrthoDB" id="5639804at2"/>